<feature type="region of interest" description="Disordered" evidence="2">
    <location>
        <begin position="234"/>
        <end position="384"/>
    </location>
</feature>
<feature type="compositionally biased region" description="Pro residues" evidence="2">
    <location>
        <begin position="639"/>
        <end position="651"/>
    </location>
</feature>
<feature type="compositionally biased region" description="Acidic residues" evidence="2">
    <location>
        <begin position="719"/>
        <end position="731"/>
    </location>
</feature>
<feature type="compositionally biased region" description="Low complexity" evidence="2">
    <location>
        <begin position="821"/>
        <end position="831"/>
    </location>
</feature>
<dbReference type="InterPro" id="IPR024774">
    <property type="entry name" value="PH_dom-Mcp5-type"/>
</dbReference>
<dbReference type="GeneID" id="19114880"/>
<feature type="compositionally biased region" description="Basic and acidic residues" evidence="2">
    <location>
        <begin position="353"/>
        <end position="367"/>
    </location>
</feature>
<gene>
    <name evidence="4" type="ORF">BAUCODRAFT_493226</name>
</gene>
<dbReference type="GO" id="GO:0005543">
    <property type="term" value="F:phospholipid binding"/>
    <property type="evidence" value="ECO:0007669"/>
    <property type="project" value="InterPro"/>
</dbReference>
<feature type="domain" description="Pleckstrin homology" evidence="3">
    <location>
        <begin position="980"/>
        <end position="1119"/>
    </location>
</feature>
<accession>M2LMK2</accession>
<dbReference type="GO" id="GO:0000226">
    <property type="term" value="P:microtubule cytoskeleton organization"/>
    <property type="evidence" value="ECO:0007669"/>
    <property type="project" value="TreeGrafter"/>
</dbReference>
<feature type="compositionally biased region" description="Polar residues" evidence="2">
    <location>
        <begin position="854"/>
        <end position="863"/>
    </location>
</feature>
<evidence type="ECO:0000313" key="4">
    <source>
        <dbReference type="EMBL" id="EMC95542.1"/>
    </source>
</evidence>
<feature type="compositionally biased region" description="Acidic residues" evidence="2">
    <location>
        <begin position="313"/>
        <end position="329"/>
    </location>
</feature>
<feature type="region of interest" description="Disordered" evidence="2">
    <location>
        <begin position="1127"/>
        <end position="1276"/>
    </location>
</feature>
<feature type="compositionally biased region" description="Basic and acidic residues" evidence="2">
    <location>
        <begin position="762"/>
        <end position="776"/>
    </location>
</feature>
<dbReference type="InterPro" id="IPR053005">
    <property type="entry name" value="Nuclear_Pos-Cytoskel_Interact"/>
</dbReference>
<name>M2LMK2_BAUPA</name>
<feature type="compositionally biased region" description="Basic and acidic residues" evidence="2">
    <location>
        <begin position="66"/>
        <end position="81"/>
    </location>
</feature>
<dbReference type="Proteomes" id="UP000011761">
    <property type="component" value="Unassembled WGS sequence"/>
</dbReference>
<organism evidence="4 5">
    <name type="scientific">Baudoinia panamericana (strain UAMH 10762)</name>
    <name type="common">Angels' share fungus</name>
    <name type="synonym">Baudoinia compniacensis (strain UAMH 10762)</name>
    <dbReference type="NCBI Taxonomy" id="717646"/>
    <lineage>
        <taxon>Eukaryota</taxon>
        <taxon>Fungi</taxon>
        <taxon>Dikarya</taxon>
        <taxon>Ascomycota</taxon>
        <taxon>Pezizomycotina</taxon>
        <taxon>Dothideomycetes</taxon>
        <taxon>Dothideomycetidae</taxon>
        <taxon>Mycosphaerellales</taxon>
        <taxon>Teratosphaeriaceae</taxon>
        <taxon>Baudoinia</taxon>
    </lineage>
</organism>
<dbReference type="EMBL" id="KB445556">
    <property type="protein sequence ID" value="EMC95542.1"/>
    <property type="molecule type" value="Genomic_DNA"/>
</dbReference>
<sequence length="1353" mass="148009">MTDYFSEYSSFVGSSSLPSQQGTPYETPFETLPSYIRSKRSSRATAGSSREQSSSPPPLPSDAADYAEKTRDGRYPALDPRRLTPTLHASLVSEILSLRRELDSKNHLVENLETSLSTSRLENEALGEQLSQHQKDVRKAKQEIQQIEKGTYDAVEDLVKERDAARRNAEELRSKLDVATKRARYHDENAERTQSIWDTEKEDWENERRQLERRIHVTENRLRTVVDEMTTQQLLSESHLGEGVEESTFKDSGLGNESDTNSIQSATLIKHRRNMSSISFDARNNRDSGSTRDSTGVPEPHAKPNGYSLADELGIEEEDEDEVEDVEHADDEREYPHSKRRSVDSRASLRAGEYQRKAKRVLERGPDMPDSPSHTRNARFSFTDLPRKSVDTAIFMDTAPRAPQEDALAQHVQESPALLPRVLYVDTGYQPSPPPSPDRKAINGDYTEESQSVSSMTNTKAHTHDEVTGATTALASPAIVTPVSPPETPIVDGTLWPSDSGKAVTAHTYKAASTQTDLPEMEQRRRFATQRDSLTVPPFVPSIAIHPPTSRPSSPRGYVLPPGTKNASTQANRIWPCKDASVQTAEIRVDTRLRRLPSHLHPSRVNSLLPSPKLLEAFQTTRTSTGGAAAIFTDGPFAPSIPSPPARPPQSPTESIPETPRNYNAKDARNLPLRAIPLGRPVLAPAHNRHAETSEGPLNRSSQYGVTRPLQSSSQLADMDTDASDLEELPSDVESKDLSGSVPAISRAPQGRFGLSQPPKVVPEDKEISPDRRPDTADSYGAAPAPSIASSRANSQRTQSKPPAKLNAYKDFRSRSPSFGSMASSNISSQSALPPQQIPMRTSSRAPAAKAASDGSQSPTPNGEVSARGVQRGVRPSHARQNSLRKVQSAAVIRPSARGGRTSPQKGVRRRRRSPDLTPVQSMAFDTPAHTQFPIPALPIPLLQQDKSSFEMLKGSVDLTGAVSTVAPSTHVGSSEETQLVDAIAATMVGEWMFKYIRKRKSFGVSDEALNDVGGQGANTNHGTRHKRWVWLSPYERAIMWDNKQPTSGPALLGKKGRKLTIQSVLDVPDNAALPKNAELDSAYSRSILVLTPQRALKFTTVSLERHILWMTALSFLAQSGRLPAPFPPSQELAPPPPAVNYPPSNAANRSQSPSFGRATIRDSVRLAKGRRPSLHQSVSQPAESALAKSEEPTDNADSAEFPAVPRLYVSTTRHQRKRSNTSPRLPAPLNNLRSVSSSAIASSTASRRLHPSSSTTGSYVRSSSSKSNSRQGSVGSPVQANFFEAFGTVRMDAFVDPNMRNGVLYVPAPPPVVATQGPRRRRVDSNLSTSTVDKRRAGFVFDENGTDPFKGF</sequence>
<dbReference type="GO" id="GO:0005938">
    <property type="term" value="C:cell cortex"/>
    <property type="evidence" value="ECO:0007669"/>
    <property type="project" value="InterPro"/>
</dbReference>
<dbReference type="Pfam" id="PF12814">
    <property type="entry name" value="Mcp5_PH"/>
    <property type="match status" value="1"/>
</dbReference>
<keyword evidence="1" id="KW-0175">Coiled coil</keyword>
<evidence type="ECO:0000259" key="3">
    <source>
        <dbReference type="Pfam" id="PF12814"/>
    </source>
</evidence>
<dbReference type="PANTHER" id="PTHR28190">
    <property type="entry name" value="NUCLEAR MIGRATION PROTEIN NUM1"/>
    <property type="match status" value="1"/>
</dbReference>
<dbReference type="KEGG" id="bcom:BAUCODRAFT_493226"/>
<dbReference type="GO" id="GO:0005739">
    <property type="term" value="C:mitochondrion"/>
    <property type="evidence" value="ECO:0007669"/>
    <property type="project" value="TreeGrafter"/>
</dbReference>
<feature type="region of interest" description="Disordered" evidence="2">
    <location>
        <begin position="427"/>
        <end position="463"/>
    </location>
</feature>
<feature type="compositionally biased region" description="Polar residues" evidence="2">
    <location>
        <begin position="255"/>
        <end position="267"/>
    </location>
</feature>
<feature type="compositionally biased region" description="Basic and acidic residues" evidence="2">
    <location>
        <begin position="330"/>
        <end position="344"/>
    </location>
</feature>
<dbReference type="OMA" id="EWMYKYV"/>
<reference evidence="4 5" key="1">
    <citation type="journal article" date="2012" name="PLoS Pathog.">
        <title>Diverse lifestyles and strategies of plant pathogenesis encoded in the genomes of eighteen Dothideomycetes fungi.</title>
        <authorList>
            <person name="Ohm R.A."/>
            <person name="Feau N."/>
            <person name="Henrissat B."/>
            <person name="Schoch C.L."/>
            <person name="Horwitz B.A."/>
            <person name="Barry K.W."/>
            <person name="Condon B.J."/>
            <person name="Copeland A.C."/>
            <person name="Dhillon B."/>
            <person name="Glaser F."/>
            <person name="Hesse C.N."/>
            <person name="Kosti I."/>
            <person name="LaButti K."/>
            <person name="Lindquist E.A."/>
            <person name="Lucas S."/>
            <person name="Salamov A.A."/>
            <person name="Bradshaw R.E."/>
            <person name="Ciuffetti L."/>
            <person name="Hamelin R.C."/>
            <person name="Kema G.H.J."/>
            <person name="Lawrence C."/>
            <person name="Scott J.A."/>
            <person name="Spatafora J.W."/>
            <person name="Turgeon B.G."/>
            <person name="de Wit P.J.G.M."/>
            <person name="Zhong S."/>
            <person name="Goodwin S.B."/>
            <person name="Grigoriev I.V."/>
        </authorList>
    </citation>
    <scope>NUCLEOTIDE SEQUENCE [LARGE SCALE GENOMIC DNA]</scope>
    <source>
        <strain evidence="4 5">UAMH 10762</strain>
    </source>
</reference>
<feature type="compositionally biased region" description="Low complexity" evidence="2">
    <location>
        <begin position="779"/>
        <end position="795"/>
    </location>
</feature>
<dbReference type="OrthoDB" id="2149224at2759"/>
<feature type="region of interest" description="Disordered" evidence="2">
    <location>
        <begin position="1"/>
        <end position="81"/>
    </location>
</feature>
<protein>
    <recommendedName>
        <fullName evidence="3">Pleckstrin homology domain-containing protein</fullName>
    </recommendedName>
</protein>
<dbReference type="eggNOG" id="ENOG502QSQ0">
    <property type="taxonomic scope" value="Eukaryota"/>
</dbReference>
<dbReference type="HOGENOM" id="CLU_006265_0_0_1"/>
<feature type="compositionally biased region" description="Pro residues" evidence="2">
    <location>
        <begin position="1127"/>
        <end position="1141"/>
    </location>
</feature>
<dbReference type="GO" id="GO:0032065">
    <property type="term" value="P:maintenance of protein location in cell cortex"/>
    <property type="evidence" value="ECO:0007669"/>
    <property type="project" value="InterPro"/>
</dbReference>
<feature type="region of interest" description="Disordered" evidence="2">
    <location>
        <begin position="688"/>
        <end position="927"/>
    </location>
</feature>
<evidence type="ECO:0000256" key="2">
    <source>
        <dbReference type="SAM" id="MobiDB-lite"/>
    </source>
</evidence>
<dbReference type="PANTHER" id="PTHR28190:SF2">
    <property type="entry name" value="MIGRATION PROTEIN, PUTATIVE (AFU_ORTHOLOGUE AFUA_2G07730)-RELATED"/>
    <property type="match status" value="1"/>
</dbReference>
<dbReference type="RefSeq" id="XP_007677034.1">
    <property type="nucleotide sequence ID" value="XM_007678844.1"/>
</dbReference>
<keyword evidence="5" id="KW-1185">Reference proteome</keyword>
<dbReference type="STRING" id="717646.M2LMK2"/>
<evidence type="ECO:0000256" key="1">
    <source>
        <dbReference type="SAM" id="Coils"/>
    </source>
</evidence>
<feature type="compositionally biased region" description="Low complexity" evidence="2">
    <location>
        <begin position="1234"/>
        <end position="1276"/>
    </location>
</feature>
<proteinExistence type="predicted"/>
<evidence type="ECO:0000313" key="5">
    <source>
        <dbReference type="Proteomes" id="UP000011761"/>
    </source>
</evidence>
<feature type="compositionally biased region" description="Polar residues" evidence="2">
    <location>
        <begin position="449"/>
        <end position="460"/>
    </location>
</feature>
<feature type="region of interest" description="Disordered" evidence="2">
    <location>
        <begin position="538"/>
        <end position="557"/>
    </location>
</feature>
<feature type="region of interest" description="Disordered" evidence="2">
    <location>
        <begin position="628"/>
        <end position="670"/>
    </location>
</feature>
<dbReference type="GO" id="GO:0015631">
    <property type="term" value="F:tubulin binding"/>
    <property type="evidence" value="ECO:0007669"/>
    <property type="project" value="TreeGrafter"/>
</dbReference>
<feature type="compositionally biased region" description="Low complexity" evidence="2">
    <location>
        <begin position="1"/>
        <end position="16"/>
    </location>
</feature>
<feature type="compositionally biased region" description="Polar residues" evidence="2">
    <location>
        <begin position="699"/>
        <end position="716"/>
    </location>
</feature>
<feature type="coiled-coil region" evidence="1">
    <location>
        <begin position="95"/>
        <end position="228"/>
    </location>
</feature>